<dbReference type="PROSITE" id="PS50088">
    <property type="entry name" value="ANK_REPEAT"/>
    <property type="match status" value="1"/>
</dbReference>
<reference evidence="5" key="2">
    <citation type="submission" date="2025-08" db="UniProtKB">
        <authorList>
            <consortium name="RefSeq"/>
        </authorList>
    </citation>
    <scope>IDENTIFICATION</scope>
    <source>
        <tissue evidence="5">Leaf</tissue>
    </source>
</reference>
<dbReference type="GeneID" id="110796576"/>
<dbReference type="OrthoDB" id="1921232at2759"/>
<dbReference type="AlphaFoldDB" id="A0A9R0IZM8"/>
<feature type="transmembrane region" description="Helical" evidence="2">
    <location>
        <begin position="425"/>
        <end position="445"/>
    </location>
</feature>
<name>A0A9R0IZM8_SPIOL</name>
<keyword evidence="2" id="KW-0472">Membrane</keyword>
<organism evidence="4 5">
    <name type="scientific">Spinacia oleracea</name>
    <name type="common">Spinach</name>
    <dbReference type="NCBI Taxonomy" id="3562"/>
    <lineage>
        <taxon>Eukaryota</taxon>
        <taxon>Viridiplantae</taxon>
        <taxon>Streptophyta</taxon>
        <taxon>Embryophyta</taxon>
        <taxon>Tracheophyta</taxon>
        <taxon>Spermatophyta</taxon>
        <taxon>Magnoliopsida</taxon>
        <taxon>eudicotyledons</taxon>
        <taxon>Gunneridae</taxon>
        <taxon>Pentapetalae</taxon>
        <taxon>Caryophyllales</taxon>
        <taxon>Chenopodiaceae</taxon>
        <taxon>Chenopodioideae</taxon>
        <taxon>Anserineae</taxon>
        <taxon>Spinacia</taxon>
    </lineage>
</organism>
<feature type="transmembrane region" description="Helical" evidence="2">
    <location>
        <begin position="509"/>
        <end position="531"/>
    </location>
</feature>
<feature type="repeat" description="ANK" evidence="1">
    <location>
        <begin position="146"/>
        <end position="167"/>
    </location>
</feature>
<evidence type="ECO:0000256" key="2">
    <source>
        <dbReference type="SAM" id="Phobius"/>
    </source>
</evidence>
<evidence type="ECO:0000256" key="1">
    <source>
        <dbReference type="PROSITE-ProRule" id="PRU00023"/>
    </source>
</evidence>
<dbReference type="GO" id="GO:0016020">
    <property type="term" value="C:membrane"/>
    <property type="evidence" value="ECO:0000318"/>
    <property type="project" value="GO_Central"/>
</dbReference>
<keyword evidence="1" id="KW-0040">ANK repeat</keyword>
<dbReference type="InterPro" id="IPR002110">
    <property type="entry name" value="Ankyrin_rpt"/>
</dbReference>
<dbReference type="RefSeq" id="XP_021857330.1">
    <property type="nucleotide sequence ID" value="XM_022001638.2"/>
</dbReference>
<accession>A0A9R0IZM8</accession>
<dbReference type="PANTHER" id="PTHR24177">
    <property type="entry name" value="CASKIN"/>
    <property type="match status" value="1"/>
</dbReference>
<dbReference type="Proteomes" id="UP000813463">
    <property type="component" value="Chromosome 3"/>
</dbReference>
<keyword evidence="2" id="KW-1133">Transmembrane helix</keyword>
<evidence type="ECO:0000313" key="5">
    <source>
        <dbReference type="RefSeq" id="XP_021857330.1"/>
    </source>
</evidence>
<feature type="domain" description="PGG" evidence="3">
    <location>
        <begin position="419"/>
        <end position="530"/>
    </location>
</feature>
<dbReference type="Pfam" id="PF00023">
    <property type="entry name" value="Ank"/>
    <property type="match status" value="1"/>
</dbReference>
<protein>
    <recommendedName>
        <fullName evidence="3">PGG domain-containing protein</fullName>
    </recommendedName>
</protein>
<dbReference type="PROSITE" id="PS50297">
    <property type="entry name" value="ANK_REP_REGION"/>
    <property type="match status" value="1"/>
</dbReference>
<reference evidence="4" key="1">
    <citation type="journal article" date="2021" name="Nat. Commun.">
        <title>Genomic analyses provide insights into spinach domestication and the genetic basis of agronomic traits.</title>
        <authorList>
            <person name="Cai X."/>
            <person name="Sun X."/>
            <person name="Xu C."/>
            <person name="Sun H."/>
            <person name="Wang X."/>
            <person name="Ge C."/>
            <person name="Zhang Z."/>
            <person name="Wang Q."/>
            <person name="Fei Z."/>
            <person name="Jiao C."/>
            <person name="Wang Q."/>
        </authorList>
    </citation>
    <scope>NUCLEOTIDE SEQUENCE [LARGE SCALE GENOMIC DNA]</scope>
    <source>
        <strain evidence="4">cv. Varoflay</strain>
    </source>
</reference>
<dbReference type="InterPro" id="IPR036770">
    <property type="entry name" value="Ankyrin_rpt-contain_sf"/>
</dbReference>
<dbReference type="KEGG" id="soe:110796576"/>
<feature type="transmembrane region" description="Helical" evidence="2">
    <location>
        <begin position="465"/>
        <end position="489"/>
    </location>
</feature>
<proteinExistence type="predicted"/>
<dbReference type="SMART" id="SM00248">
    <property type="entry name" value="ANK"/>
    <property type="match status" value="4"/>
</dbReference>
<dbReference type="InterPro" id="IPR026961">
    <property type="entry name" value="PGG_dom"/>
</dbReference>
<evidence type="ECO:0000259" key="3">
    <source>
        <dbReference type="Pfam" id="PF13962"/>
    </source>
</evidence>
<dbReference type="Pfam" id="PF12796">
    <property type="entry name" value="Ank_2"/>
    <property type="match status" value="1"/>
</dbReference>
<dbReference type="Gene3D" id="1.25.40.20">
    <property type="entry name" value="Ankyrin repeat-containing domain"/>
    <property type="match status" value="2"/>
</dbReference>
<sequence>MEVACTEIDMVEHENWTTPLYQEPFDLLADDRWEDYLNYGIPLYKAALRGDWEVATQIHSRHSGCFAARITENGDTALHIAAIARHTDFVSKLVTLIGQTECEHLLAVKNRIGDTALCLAAASGIVAIAKVMVHQHPELPLIRGNQGLTPVHMAALLGHRDMVIYLLPLTSAYLSDEERIALFISTIDSDLYDIAIDMLDDHQELAIARDVLTKETPLHALAKKRLKCCRTRLGKFCNKFNIIRGNEEIALQLLERIWGLVLQQKHNNVRRLIENPWDVLFKAVEVGNVEFVTTLLCFYPDLIWKRNDKHLSIFHIAVKHRQEKIFKLIYDIGAIKDFLATYEEFETGNNMLHLAAMLHSSAEQNNSASVAGLQMQKEMLWFKAVKDLAPHLAEDVNREGRTPRTLFTKEHKELRKEGEKWMKKTASSCSVVATLIAVVVFGAALKVPGTNNEASPNPLSHGGWNWAFAISDSLSLITSTSSILVFLSISTSRHAEEDFLRSLPLKLNIGLTLLFISITTMMISFTATFHIIFKHGLLWIGIAVLACIPIIMFVVQEFPLLLEVHRLTIGNAFMFKPRHRLTTGNAFIFKPRHRLFTEHHQLGPDNC</sequence>
<keyword evidence="4" id="KW-1185">Reference proteome</keyword>
<evidence type="ECO:0000313" key="4">
    <source>
        <dbReference type="Proteomes" id="UP000813463"/>
    </source>
</evidence>
<dbReference type="PANTHER" id="PTHR24177:SF292">
    <property type="entry name" value="ANKYRIN REPEAT FAMILY PROTEIN-RELATED"/>
    <property type="match status" value="1"/>
</dbReference>
<keyword evidence="2" id="KW-0812">Transmembrane</keyword>
<feature type="transmembrane region" description="Helical" evidence="2">
    <location>
        <begin position="537"/>
        <end position="555"/>
    </location>
</feature>
<dbReference type="Pfam" id="PF13962">
    <property type="entry name" value="PGG"/>
    <property type="match status" value="1"/>
</dbReference>
<dbReference type="SUPFAM" id="SSF48403">
    <property type="entry name" value="Ankyrin repeat"/>
    <property type="match status" value="1"/>
</dbReference>
<gene>
    <name evidence="5" type="primary">LOC110796576</name>
</gene>